<proteinExistence type="predicted"/>
<dbReference type="EMBL" id="SPSF01000032">
    <property type="protein sequence ID" value="MPQ62857.1"/>
    <property type="molecule type" value="Genomic_DNA"/>
</dbReference>
<accession>A0A5N7IPF7</accession>
<evidence type="ECO:0000313" key="2">
    <source>
        <dbReference type="Proteomes" id="UP000342249"/>
    </source>
</evidence>
<evidence type="ECO:0000313" key="1">
    <source>
        <dbReference type="EMBL" id="MPQ62857.1"/>
    </source>
</evidence>
<sequence length="217" mass="25630">MSIYDFKSWKNRVMNRNDITSMVTHLTKPDKVNLEYVSEEEVNIIAVDNLIKILGDRKILGSDTQKGFIVGNTAAVCFQDAPFSGIIQNVEYERQRRQEDKYKKIRYCGIGLSFSKFYVFSHGGRPVIYEETKKAKEMLSKDEHWRIVNFHLQSDDTNIIDWTHEREWRVPIEFKVEWGLSHVVLYDKACWDYFYANCPKEILKEIHGITMLKSFLM</sequence>
<organism evidence="1 2">
    <name type="scientific">Clostridium estertheticum</name>
    <dbReference type="NCBI Taxonomy" id="238834"/>
    <lineage>
        <taxon>Bacteria</taxon>
        <taxon>Bacillati</taxon>
        <taxon>Bacillota</taxon>
        <taxon>Clostridia</taxon>
        <taxon>Eubacteriales</taxon>
        <taxon>Clostridiaceae</taxon>
        <taxon>Clostridium</taxon>
    </lineage>
</organism>
<protein>
    <submittedName>
        <fullName evidence="1">DUF2971 domain-containing protein</fullName>
    </submittedName>
</protein>
<reference evidence="1 2" key="1">
    <citation type="journal article" date="2019" name="Lett. Appl. Microbiol.">
        <title>A case of 'blown pack' spoilage of vacuum-packaged pork likely associated with Clostridium estertheticum in Canada.</title>
        <authorList>
            <person name="Zhang P."/>
            <person name="Ward P."/>
            <person name="McMullen L.M."/>
            <person name="Yang X."/>
        </authorList>
    </citation>
    <scope>NUCLEOTIDE SEQUENCE [LARGE SCALE GENOMIC DNA]</scope>
    <source>
        <strain evidence="1 2">MA19</strain>
    </source>
</reference>
<dbReference type="Proteomes" id="UP000342249">
    <property type="component" value="Unassembled WGS sequence"/>
</dbReference>
<dbReference type="RefSeq" id="WP_152752494.1">
    <property type="nucleotide sequence ID" value="NZ_SPSE01000033.1"/>
</dbReference>
<comment type="caution">
    <text evidence="1">The sequence shown here is derived from an EMBL/GenBank/DDBJ whole genome shotgun (WGS) entry which is preliminary data.</text>
</comment>
<dbReference type="AlphaFoldDB" id="A0A5N7IPF7"/>
<gene>
    <name evidence="1" type="ORF">E4V82_12160</name>
</gene>
<name>A0A5N7IPF7_9CLOT</name>